<accession>A0A3Q9BNR3</accession>
<reference evidence="1 2" key="1">
    <citation type="journal article" date="2011" name="Int. J. Syst. Evol. Microbiol.">
        <title>Description of Undibacterium oligocarboniphilum sp. nov., isolated from purified water, and Undibacterium pigrum strain CCUG 49012 as the type strain of Undibacterium parvum sp. nov., and emended descriptions of the genus Undibacterium and the species Undibacterium pigrum.</title>
        <authorList>
            <person name="Eder W."/>
            <person name="Wanner G."/>
            <person name="Ludwig W."/>
            <person name="Busse H.J."/>
            <person name="Ziemke-Kageler F."/>
            <person name="Lang E."/>
        </authorList>
    </citation>
    <scope>NUCLEOTIDE SEQUENCE [LARGE SCALE GENOMIC DNA]</scope>
    <source>
        <strain evidence="1 2">DSM 23061</strain>
    </source>
</reference>
<protein>
    <submittedName>
        <fullName evidence="1">Putative motility protein</fullName>
    </submittedName>
</protein>
<dbReference type="Pfam" id="PF14070">
    <property type="entry name" value="YjfB_motility"/>
    <property type="match status" value="1"/>
</dbReference>
<sequence>MDVNGIANVASTLADVGTSQAVSLAVLKKAIDFGTESATALIEAIPPAPTTPNLPAHLGQNINTSA</sequence>
<dbReference type="AlphaFoldDB" id="A0A3Q9BNR3"/>
<dbReference type="Proteomes" id="UP000275663">
    <property type="component" value="Chromosome"/>
</dbReference>
<gene>
    <name evidence="1" type="ORF">EJN92_02830</name>
</gene>
<dbReference type="KEGG" id="upv:EJN92_02830"/>
<keyword evidence="2" id="KW-1185">Reference proteome</keyword>
<dbReference type="EMBL" id="CP034464">
    <property type="protein sequence ID" value="AZP11038.1"/>
    <property type="molecule type" value="Genomic_DNA"/>
</dbReference>
<dbReference type="InterPro" id="IPR025906">
    <property type="entry name" value="YjfB_motility"/>
</dbReference>
<proteinExistence type="predicted"/>
<evidence type="ECO:0000313" key="2">
    <source>
        <dbReference type="Proteomes" id="UP000275663"/>
    </source>
</evidence>
<evidence type="ECO:0000313" key="1">
    <source>
        <dbReference type="EMBL" id="AZP11038.1"/>
    </source>
</evidence>
<name>A0A3Q9BNR3_9BURK</name>
<dbReference type="OrthoDB" id="8548265at2"/>
<dbReference type="RefSeq" id="WP_126126437.1">
    <property type="nucleotide sequence ID" value="NZ_CP034464.1"/>
</dbReference>
<organism evidence="1 2">
    <name type="scientific">Undibacterium parvum</name>
    <dbReference type="NCBI Taxonomy" id="401471"/>
    <lineage>
        <taxon>Bacteria</taxon>
        <taxon>Pseudomonadati</taxon>
        <taxon>Pseudomonadota</taxon>
        <taxon>Betaproteobacteria</taxon>
        <taxon>Burkholderiales</taxon>
        <taxon>Oxalobacteraceae</taxon>
        <taxon>Undibacterium</taxon>
    </lineage>
</organism>